<evidence type="ECO:0000313" key="3">
    <source>
        <dbReference type="EMBL" id="SVA42570.1"/>
    </source>
</evidence>
<sequence>MNLPLHPAIVHFPIALFITAFILQALHIWRPYWICRTTSMWLLGFGVLTSFGAILSGQQEAIKIGEGGHALDVLKAIQKHELIAEITTWSSLIIFSIWLYLFFKYMDDTRIDKLALAFLGLRSLSVVVTSYLGGTLVYLHSLGIR</sequence>
<protein>
    <recommendedName>
        <fullName evidence="2">DUF2231 domain-containing protein</fullName>
    </recommendedName>
</protein>
<dbReference type="InterPro" id="IPR019251">
    <property type="entry name" value="DUF2231_TM"/>
</dbReference>
<gene>
    <name evidence="3" type="ORF">METZ01_LOCUS95424</name>
</gene>
<evidence type="ECO:0000256" key="1">
    <source>
        <dbReference type="SAM" id="Phobius"/>
    </source>
</evidence>
<keyword evidence="1" id="KW-0472">Membrane</keyword>
<proteinExistence type="predicted"/>
<dbReference type="AlphaFoldDB" id="A0A381VQI3"/>
<feature type="transmembrane region" description="Helical" evidence="1">
    <location>
        <begin position="115"/>
        <end position="139"/>
    </location>
</feature>
<dbReference type="EMBL" id="UINC01009494">
    <property type="protein sequence ID" value="SVA42570.1"/>
    <property type="molecule type" value="Genomic_DNA"/>
</dbReference>
<organism evidence="3">
    <name type="scientific">marine metagenome</name>
    <dbReference type="NCBI Taxonomy" id="408172"/>
    <lineage>
        <taxon>unclassified sequences</taxon>
        <taxon>metagenomes</taxon>
        <taxon>ecological metagenomes</taxon>
    </lineage>
</organism>
<reference evidence="3" key="1">
    <citation type="submission" date="2018-05" db="EMBL/GenBank/DDBJ databases">
        <authorList>
            <person name="Lanie J.A."/>
            <person name="Ng W.-L."/>
            <person name="Kazmierczak K.M."/>
            <person name="Andrzejewski T.M."/>
            <person name="Davidsen T.M."/>
            <person name="Wayne K.J."/>
            <person name="Tettelin H."/>
            <person name="Glass J.I."/>
            <person name="Rusch D."/>
            <person name="Podicherti R."/>
            <person name="Tsui H.-C.T."/>
            <person name="Winkler M.E."/>
        </authorList>
    </citation>
    <scope>NUCLEOTIDE SEQUENCE</scope>
</reference>
<feature type="domain" description="DUF2231" evidence="2">
    <location>
        <begin position="3"/>
        <end position="144"/>
    </location>
</feature>
<dbReference type="Pfam" id="PF09990">
    <property type="entry name" value="DUF2231"/>
    <property type="match status" value="1"/>
</dbReference>
<name>A0A381VQI3_9ZZZZ</name>
<keyword evidence="1" id="KW-1133">Transmembrane helix</keyword>
<keyword evidence="1" id="KW-0812">Transmembrane</keyword>
<evidence type="ECO:0000259" key="2">
    <source>
        <dbReference type="Pfam" id="PF09990"/>
    </source>
</evidence>
<feature type="transmembrane region" description="Helical" evidence="1">
    <location>
        <begin position="41"/>
        <end position="62"/>
    </location>
</feature>
<feature type="transmembrane region" description="Helical" evidence="1">
    <location>
        <begin position="82"/>
        <end position="103"/>
    </location>
</feature>
<accession>A0A381VQI3</accession>
<feature type="transmembrane region" description="Helical" evidence="1">
    <location>
        <begin position="12"/>
        <end position="29"/>
    </location>
</feature>